<organism evidence="1">
    <name type="scientific">Nothobranchius rachovii</name>
    <name type="common">bluefin notho</name>
    <dbReference type="NCBI Taxonomy" id="451742"/>
    <lineage>
        <taxon>Eukaryota</taxon>
        <taxon>Metazoa</taxon>
        <taxon>Chordata</taxon>
        <taxon>Craniata</taxon>
        <taxon>Vertebrata</taxon>
        <taxon>Euteleostomi</taxon>
        <taxon>Actinopterygii</taxon>
        <taxon>Neopterygii</taxon>
        <taxon>Teleostei</taxon>
        <taxon>Neoteleostei</taxon>
        <taxon>Acanthomorphata</taxon>
        <taxon>Ovalentaria</taxon>
        <taxon>Atherinomorphae</taxon>
        <taxon>Cyprinodontiformes</taxon>
        <taxon>Nothobranchiidae</taxon>
        <taxon>Nothobranchius</taxon>
    </lineage>
</organism>
<sequence length="158" mass="18317">HQQDHLAGDKWANARSWRSQNHFGLSCWPWEYCLHPVDWMRDPMADGREFNTHRNALWNMLRAAYPNRIDPKALKGEPLIETESPASFVDWRLRRWKLETEEGPDGTPVTTSLSRTSLVSILPTPVGNKLEDVVGLDSMLHAQVRDHVVHAVDHYWKD</sequence>
<accession>A0A1A8PFX1</accession>
<name>A0A1A8PFX1_9TELE</name>
<protein>
    <submittedName>
        <fullName evidence="1">Polyprotein</fullName>
    </submittedName>
</protein>
<dbReference type="EMBL" id="HAEH01006783">
    <property type="protein sequence ID" value="SBR80166.1"/>
    <property type="molecule type" value="Transcribed_RNA"/>
</dbReference>
<reference evidence="1" key="1">
    <citation type="submission" date="2016-05" db="EMBL/GenBank/DDBJ databases">
        <authorList>
            <person name="Lavstsen T."/>
            <person name="Jespersen J.S."/>
        </authorList>
    </citation>
    <scope>NUCLEOTIDE SEQUENCE</scope>
    <source>
        <tissue evidence="1">Brain</tissue>
    </source>
</reference>
<evidence type="ECO:0000313" key="1">
    <source>
        <dbReference type="EMBL" id="SBR80166.1"/>
    </source>
</evidence>
<gene>
    <name evidence="1" type="primary">Nfu_g_1_024470</name>
</gene>
<feature type="non-terminal residue" evidence="1">
    <location>
        <position position="158"/>
    </location>
</feature>
<proteinExistence type="predicted"/>
<feature type="non-terminal residue" evidence="1">
    <location>
        <position position="1"/>
    </location>
</feature>
<reference evidence="1" key="2">
    <citation type="submission" date="2016-06" db="EMBL/GenBank/DDBJ databases">
        <title>The genome of a short-lived fish provides insights into sex chromosome evolution and the genetic control of aging.</title>
        <authorList>
            <person name="Reichwald K."/>
            <person name="Felder M."/>
            <person name="Petzold A."/>
            <person name="Koch P."/>
            <person name="Groth M."/>
            <person name="Platzer M."/>
        </authorList>
    </citation>
    <scope>NUCLEOTIDE SEQUENCE</scope>
    <source>
        <tissue evidence="1">Brain</tissue>
    </source>
</reference>
<dbReference type="AlphaFoldDB" id="A0A1A8PFX1"/>